<dbReference type="Pfam" id="PF16949">
    <property type="entry name" value="ABC_tran_2"/>
    <property type="match status" value="1"/>
</dbReference>
<dbReference type="EMBL" id="DPIY01000006">
    <property type="protein sequence ID" value="HCT56643.1"/>
    <property type="molecule type" value="Genomic_DNA"/>
</dbReference>
<sequence>MPDMAAAETATYAGTGSAWRLLAPKWQMARHRAKRHERGDLRRLVVVSLLGFGFWAGAFALALRLLRYFRSAEDIGTLLASKLLAMILLSFGTILLLSNTIAALSNFFLARDLDQLAAAPVRAGALYRARLFETALHSSWMVALLLVPILAAYGVAYSGGVGFVLFALITITPFLFIPAALGSAATLLLVNVFPARRTRDLLSVITALAVAGLVVMLRAARPEQLARPEGFANFMQFIAALDTPSSPWMPSEWVSEALINFLNGKAAWQPLLRLWVLVSAFTAIGHFLYARGWRRAYSMAQEGANQRSRSSVRRPLLDRLLTSIGPVRRELVLKELRVFMRDSTQWSQLVLLGVLLVVYVANVRYLPLNGAGITTLLRNVIPFLNLALAGFVLASIAARFVFPSVSLEGRVLWLLRSSPLPMKDLLWAKFWVGALPLLVLALVLVGCTNLMLGVRPFVHLVSLAAITGLVFPLTALALGYGTWYPRFDTENAAQIPTSFGGLLFMMTAIVLIGAIAYLTGRPAARFVVAEHFGWAHNATDMLLPFGVALALCVAGTVLPLSLARRRLEGIERA</sequence>
<feature type="transmembrane region" description="Helical" evidence="1">
    <location>
        <begin position="386"/>
        <end position="405"/>
    </location>
</feature>
<dbReference type="Proteomes" id="UP000264071">
    <property type="component" value="Unassembled WGS sequence"/>
</dbReference>
<organism evidence="2 3">
    <name type="scientific">Gemmatimonas aurantiaca</name>
    <dbReference type="NCBI Taxonomy" id="173480"/>
    <lineage>
        <taxon>Bacteria</taxon>
        <taxon>Pseudomonadati</taxon>
        <taxon>Gemmatimonadota</taxon>
        <taxon>Gemmatimonadia</taxon>
        <taxon>Gemmatimonadales</taxon>
        <taxon>Gemmatimonadaceae</taxon>
        <taxon>Gemmatimonas</taxon>
    </lineage>
</organism>
<feature type="transmembrane region" description="Helical" evidence="1">
    <location>
        <begin position="499"/>
        <end position="518"/>
    </location>
</feature>
<evidence type="ECO:0000256" key="1">
    <source>
        <dbReference type="SAM" id="Phobius"/>
    </source>
</evidence>
<feature type="transmembrane region" description="Helical" evidence="1">
    <location>
        <begin position="83"/>
        <end position="110"/>
    </location>
</feature>
<keyword evidence="1" id="KW-0812">Transmembrane</keyword>
<dbReference type="InterPro" id="IPR031599">
    <property type="entry name" value="ABC_tran_2"/>
</dbReference>
<dbReference type="OMA" id="LEAWPVY"/>
<protein>
    <submittedName>
        <fullName evidence="2">Uncharacterized protein</fullName>
    </submittedName>
</protein>
<feature type="transmembrane region" description="Helical" evidence="1">
    <location>
        <begin position="426"/>
        <end position="451"/>
    </location>
</feature>
<feature type="transmembrane region" description="Helical" evidence="1">
    <location>
        <begin position="44"/>
        <end position="63"/>
    </location>
</feature>
<feature type="transmembrane region" description="Helical" evidence="1">
    <location>
        <begin position="346"/>
        <end position="366"/>
    </location>
</feature>
<comment type="caution">
    <text evidence="2">The sequence shown here is derived from an EMBL/GenBank/DDBJ whole genome shotgun (WGS) entry which is preliminary data.</text>
</comment>
<feature type="transmembrane region" description="Helical" evidence="1">
    <location>
        <begin position="541"/>
        <end position="563"/>
    </location>
</feature>
<keyword evidence="1" id="KW-0472">Membrane</keyword>
<feature type="transmembrane region" description="Helical" evidence="1">
    <location>
        <begin position="131"/>
        <end position="155"/>
    </location>
</feature>
<evidence type="ECO:0000313" key="2">
    <source>
        <dbReference type="EMBL" id="HCT56643.1"/>
    </source>
</evidence>
<proteinExistence type="predicted"/>
<feature type="transmembrane region" description="Helical" evidence="1">
    <location>
        <begin position="201"/>
        <end position="220"/>
    </location>
</feature>
<keyword evidence="1" id="KW-1133">Transmembrane helix</keyword>
<name>A0A3D4V669_9BACT</name>
<feature type="transmembrane region" description="Helical" evidence="1">
    <location>
        <begin position="161"/>
        <end position="189"/>
    </location>
</feature>
<reference evidence="2 3" key="1">
    <citation type="journal article" date="2018" name="Nat. Biotechnol.">
        <title>A standardized bacterial taxonomy based on genome phylogeny substantially revises the tree of life.</title>
        <authorList>
            <person name="Parks D.H."/>
            <person name="Chuvochina M."/>
            <person name="Waite D.W."/>
            <person name="Rinke C."/>
            <person name="Skarshewski A."/>
            <person name="Chaumeil P.A."/>
            <person name="Hugenholtz P."/>
        </authorList>
    </citation>
    <scope>NUCLEOTIDE SEQUENCE [LARGE SCALE GENOMIC DNA]</scope>
    <source>
        <strain evidence="2">UBA8844</strain>
    </source>
</reference>
<accession>A0A3D4V669</accession>
<evidence type="ECO:0000313" key="3">
    <source>
        <dbReference type="Proteomes" id="UP000264071"/>
    </source>
</evidence>
<feature type="transmembrane region" description="Helical" evidence="1">
    <location>
        <begin position="271"/>
        <end position="289"/>
    </location>
</feature>
<feature type="transmembrane region" description="Helical" evidence="1">
    <location>
        <begin position="457"/>
        <end position="478"/>
    </location>
</feature>
<gene>
    <name evidence="2" type="ORF">DGD08_05440</name>
</gene>
<dbReference type="AlphaFoldDB" id="A0A3D4V669"/>